<feature type="region of interest" description="Disordered" evidence="1">
    <location>
        <begin position="59"/>
        <end position="81"/>
    </location>
</feature>
<evidence type="ECO:0000256" key="1">
    <source>
        <dbReference type="SAM" id="MobiDB-lite"/>
    </source>
</evidence>
<accession>A0A6I1FQE7</accession>
<reference evidence="2 3" key="1">
    <citation type="submission" date="2019-10" db="EMBL/GenBank/DDBJ databases">
        <title>Bacillus aerolatum sp. nov., isolated from bioaerosol of sport playgrounds.</title>
        <authorList>
            <person name="Chen P."/>
            <person name="Zhang G."/>
        </authorList>
    </citation>
    <scope>NUCLEOTIDE SEQUENCE [LARGE SCALE GENOMIC DNA]</scope>
    <source>
        <strain evidence="2 3">CX253</strain>
    </source>
</reference>
<dbReference type="Pfam" id="PF14179">
    <property type="entry name" value="YppG"/>
    <property type="match status" value="1"/>
</dbReference>
<feature type="region of interest" description="Disordered" evidence="1">
    <location>
        <begin position="21"/>
        <end position="40"/>
    </location>
</feature>
<protein>
    <recommendedName>
        <fullName evidence="4">Spore coat protein</fullName>
    </recommendedName>
</protein>
<name>A0A6I1FQE7_9BACI</name>
<dbReference type="RefSeq" id="WP_152149471.1">
    <property type="nucleotide sequence ID" value="NZ_WEIO01000001.1"/>
</dbReference>
<organism evidence="2 3">
    <name type="scientific">Bacillus aerolatus</name>
    <dbReference type="NCBI Taxonomy" id="2653354"/>
    <lineage>
        <taxon>Bacteria</taxon>
        <taxon>Bacillati</taxon>
        <taxon>Bacillota</taxon>
        <taxon>Bacilli</taxon>
        <taxon>Bacillales</taxon>
        <taxon>Bacillaceae</taxon>
        <taxon>Bacillus</taxon>
    </lineage>
</organism>
<comment type="caution">
    <text evidence="2">The sequence shown here is derived from an EMBL/GenBank/DDBJ whole genome shotgun (WGS) entry which is preliminary data.</text>
</comment>
<proteinExistence type="predicted"/>
<dbReference type="EMBL" id="WEIO01000001">
    <property type="protein sequence ID" value="KAB7708944.1"/>
    <property type="molecule type" value="Genomic_DNA"/>
</dbReference>
<dbReference type="Proteomes" id="UP000429595">
    <property type="component" value="Unassembled WGS sequence"/>
</dbReference>
<evidence type="ECO:0000313" key="3">
    <source>
        <dbReference type="Proteomes" id="UP000429595"/>
    </source>
</evidence>
<evidence type="ECO:0000313" key="2">
    <source>
        <dbReference type="EMBL" id="KAB7708944.1"/>
    </source>
</evidence>
<keyword evidence="3" id="KW-1185">Reference proteome</keyword>
<dbReference type="InterPro" id="IPR025555">
    <property type="entry name" value="YppG"/>
</dbReference>
<gene>
    <name evidence="2" type="ORF">F9802_02030</name>
</gene>
<sequence length="126" mass="14165">MNPWEPMYPYPGHFPYHPPASYHGHQPSPPGYSQYSQHSQFSGDLWNHPLYQMQMPGGPYQMYPNASQRPPNAPGKKSSSQFLLQSFKNKDGSFDVNKAVDTAGMMVSTVSQLSKVVKDMTGWLKA</sequence>
<dbReference type="AlphaFoldDB" id="A0A6I1FQE7"/>
<feature type="compositionally biased region" description="Polar residues" evidence="1">
    <location>
        <begin position="31"/>
        <end position="40"/>
    </location>
</feature>
<evidence type="ECO:0008006" key="4">
    <source>
        <dbReference type="Google" id="ProtNLM"/>
    </source>
</evidence>